<feature type="repeat" description="WD" evidence="3">
    <location>
        <begin position="698"/>
        <end position="739"/>
    </location>
</feature>
<evidence type="ECO:0000313" key="5">
    <source>
        <dbReference type="EMBL" id="CCO30551.1"/>
    </source>
</evidence>
<organism evidence="5 6">
    <name type="scientific">Thanatephorus cucumeris (strain AG1-IB / isolate 7/3/14)</name>
    <name type="common">Lettuce bottom rot fungus</name>
    <name type="synonym">Rhizoctonia solani</name>
    <dbReference type="NCBI Taxonomy" id="1108050"/>
    <lineage>
        <taxon>Eukaryota</taxon>
        <taxon>Fungi</taxon>
        <taxon>Dikarya</taxon>
        <taxon>Basidiomycota</taxon>
        <taxon>Agaricomycotina</taxon>
        <taxon>Agaricomycetes</taxon>
        <taxon>Cantharellales</taxon>
        <taxon>Ceratobasidiaceae</taxon>
        <taxon>Rhizoctonia</taxon>
        <taxon>Rhizoctonia solani AG-1</taxon>
    </lineage>
</organism>
<name>M5BTK3_THACB</name>
<feature type="repeat" description="WD" evidence="3">
    <location>
        <begin position="741"/>
        <end position="782"/>
    </location>
</feature>
<dbReference type="CDD" id="cd00200">
    <property type="entry name" value="WD40"/>
    <property type="match status" value="2"/>
</dbReference>
<keyword evidence="1 3" id="KW-0853">WD repeat</keyword>
<feature type="repeat" description="WD" evidence="3">
    <location>
        <begin position="1134"/>
        <end position="1175"/>
    </location>
</feature>
<sequence>MSFKSSNDSVGTLDSALALLYKCAAVFPPLQAAVQELALCVCAKNLSPENHAEFKELAASLESLCTSLSWHLQESQSASMTEFVERMSIAVKEQAEIIASKQKNETGRYLTQAHKDQDEIMNAYRRIENLFGQLQWDATLSVWNTVDEQLSNTRIEALSPSKLAAYNSMLAVEVKRRACAKNTRVELLRRINDWSQDPDAPNICWMSGMAGTGKTTIAYTFSESLKALKTLGASFFCSRTSGECRDVGRIIPTIAYQLARYSRPFQVALTRILGSDPDIGTQTITHQFERLIKEPLASVKDAMPTGLVVVIDALDECSNTEGVGMILNVLFRKATSLPLKFFVTSRPEQSVHSRVSAQPDKTRRLFVLHEIERSLVRADIEAYLREELPSDKVSDTQLKRLAELAGNLFIYAATAIRYIRRAGGSIDQKRLGIVLSPAKASGHQCAEVDRLYTSILAETTENSDLDVDEKKQVQVVLWTVVCVREPVTIKTLAELIGSGPGDVETALSSLLSVLHVSETAGTVSTLHASFPDYIFDQTRSERFHCIESEMNQILAEHCFDIMDRQLRFNLCGLESSFKYDHEVEGLTDRVSEVISPTLSYAIAQWGDHLVPVDWTAVLDGSTEPQGHPKRRDQHAVEAKAMAEVIEQSQTAQLATWNMHSYPLSLAFSSDASRFAVGFRDGTVSILDAHTGIPVLGPFKEHSDYVRSVALSPDGSLLASCSDDGTVIIRDAYTGTRICDSLQGHEHHVMSVCFSPDGHSLLSGSADRTSRIWDSRTGKAVPNSVKHHPHPVNCTAYSSDGQHIACGLGSDECPMIVYSASTGEPISGSFDECHSSVSSVAFSSDGKSVVTGHASGDICIWSVQDGVLTHGPLKAHKGSIRLVRSSPTGNRLVTASDDRSVYVWDAHNHYAQPCLLGTHQSWVYSAVFSPDGTRILSCSSDHTIKVWNTLHSISSDNAPRKTPTMAVYSVTFSPDGLRIAAASEDHAIYIFNADDATPALDPLVAHTDPILSVTFSADGRYIASGGADCTVCLWDSRGGKLLSGPLRVHKAIVWSVSISPDGTHLVSASEDGTMRMWDVGDSSLMPSGLVAAHGKTVFSASFSPDGKRIVSGCGDGKIRMWSSQTLTLVLDPLSSHYHTGEIRSVGFSPDGRLVASGFTDGTICVFDSHTGHLVLGPLKCHTSLVRSVVFSPNGTYILSGSYDGTVRVWRAKDGVPVCKPLMGHKGGVMSVGYSPDGASICSGSDDSTVRVWKAPRGCDKFHPFKSTAATLGERKPHGEILSGLKISDDGWAENGDSQRLFWVPPDVVKYFPSLETVYTVGKEGTMRADYSAPLFLGNEWHRCYEG</sequence>
<dbReference type="InterPro" id="IPR027417">
    <property type="entry name" value="P-loop_NTPase"/>
</dbReference>
<dbReference type="EMBL" id="CAOJ01006620">
    <property type="protein sequence ID" value="CCO30551.1"/>
    <property type="molecule type" value="Genomic_DNA"/>
</dbReference>
<dbReference type="HOGENOM" id="CLU_000288_6_3_1"/>
<dbReference type="PRINTS" id="PR00320">
    <property type="entry name" value="GPROTEINBRPT"/>
</dbReference>
<dbReference type="PANTHER" id="PTHR44019:SF8">
    <property type="entry name" value="POC1 CENTRIOLAR PROTEIN HOMOLOG"/>
    <property type="match status" value="1"/>
</dbReference>
<dbReference type="Pfam" id="PF00400">
    <property type="entry name" value="WD40"/>
    <property type="match status" value="14"/>
</dbReference>
<evidence type="ECO:0000313" key="6">
    <source>
        <dbReference type="Proteomes" id="UP000012065"/>
    </source>
</evidence>
<accession>M5BTK3</accession>
<dbReference type="PROSITE" id="PS50082">
    <property type="entry name" value="WD_REPEATS_2"/>
    <property type="match status" value="11"/>
</dbReference>
<dbReference type="SMART" id="SM00320">
    <property type="entry name" value="WD40"/>
    <property type="match status" value="14"/>
</dbReference>
<dbReference type="PROSITE" id="PS50837">
    <property type="entry name" value="NACHT"/>
    <property type="match status" value="1"/>
</dbReference>
<protein>
    <recommendedName>
        <fullName evidence="4">NACHT domain-containing protein</fullName>
    </recommendedName>
</protein>
<dbReference type="Gene3D" id="2.130.10.10">
    <property type="entry name" value="YVTN repeat-like/Quinoprotein amine dehydrogenase"/>
    <property type="match status" value="4"/>
</dbReference>
<feature type="repeat" description="WD" evidence="3">
    <location>
        <begin position="1089"/>
        <end position="1130"/>
    </location>
</feature>
<feature type="domain" description="NACHT" evidence="4">
    <location>
        <begin position="202"/>
        <end position="347"/>
    </location>
</feature>
<reference evidence="5 6" key="1">
    <citation type="journal article" date="2013" name="J. Biotechnol.">
        <title>Establishment and interpretation of the genome sequence of the phytopathogenic fungus Rhizoctonia solani AG1-IB isolate 7/3/14.</title>
        <authorList>
            <person name="Wibberg D.W."/>
            <person name="Jelonek L.J."/>
            <person name="Rupp O.R."/>
            <person name="Hennig M.H."/>
            <person name="Eikmeyer F.E."/>
            <person name="Goesmann A.G."/>
            <person name="Hartmann A.H."/>
            <person name="Borriss R.B."/>
            <person name="Grosch R.G."/>
            <person name="Puehler A.P."/>
            <person name="Schlueter A.S."/>
        </authorList>
    </citation>
    <scope>NUCLEOTIDE SEQUENCE [LARGE SCALE GENOMIC DNA]</scope>
    <source>
        <strain evidence="6">AG1-IB / isolate 7/3/14</strain>
    </source>
</reference>
<evidence type="ECO:0000256" key="1">
    <source>
        <dbReference type="ARBA" id="ARBA00022574"/>
    </source>
</evidence>
<keyword evidence="2" id="KW-0677">Repeat</keyword>
<dbReference type="InterPro" id="IPR050505">
    <property type="entry name" value="WDR55/POC1"/>
</dbReference>
<gene>
    <name evidence="5" type="ORF">BN14_04581</name>
</gene>
<evidence type="ECO:0000256" key="2">
    <source>
        <dbReference type="ARBA" id="ARBA00022737"/>
    </source>
</evidence>
<evidence type="ECO:0000259" key="4">
    <source>
        <dbReference type="PROSITE" id="PS50837"/>
    </source>
</evidence>
<feature type="repeat" description="WD" evidence="3">
    <location>
        <begin position="1002"/>
        <end position="1043"/>
    </location>
</feature>
<feature type="repeat" description="WD" evidence="3">
    <location>
        <begin position="915"/>
        <end position="947"/>
    </location>
</feature>
<dbReference type="InterPro" id="IPR056884">
    <property type="entry name" value="NPHP3-like_N"/>
</dbReference>
<feature type="repeat" description="WD" evidence="3">
    <location>
        <begin position="872"/>
        <end position="904"/>
    </location>
</feature>
<dbReference type="SUPFAM" id="SSF52540">
    <property type="entry name" value="P-loop containing nucleoside triphosphate hydrolases"/>
    <property type="match status" value="1"/>
</dbReference>
<comment type="caution">
    <text evidence="5">The sequence shown here is derived from an EMBL/GenBank/DDBJ whole genome shotgun (WGS) entry which is preliminary data.</text>
</comment>
<dbReference type="InterPro" id="IPR001680">
    <property type="entry name" value="WD40_rpt"/>
</dbReference>
<dbReference type="InterPro" id="IPR019775">
    <property type="entry name" value="WD40_repeat_CS"/>
</dbReference>
<dbReference type="SUPFAM" id="SSF50978">
    <property type="entry name" value="WD40 repeat-like"/>
    <property type="match status" value="2"/>
</dbReference>
<proteinExistence type="predicted"/>
<dbReference type="InterPro" id="IPR007111">
    <property type="entry name" value="NACHT_NTPase"/>
</dbReference>
<dbReference type="InterPro" id="IPR036322">
    <property type="entry name" value="WD40_repeat_dom_sf"/>
</dbReference>
<dbReference type="Proteomes" id="UP000012065">
    <property type="component" value="Unassembled WGS sequence"/>
</dbReference>
<feature type="repeat" description="WD" evidence="3">
    <location>
        <begin position="1177"/>
        <end position="1208"/>
    </location>
</feature>
<dbReference type="InterPro" id="IPR015943">
    <property type="entry name" value="WD40/YVTN_repeat-like_dom_sf"/>
</dbReference>
<dbReference type="Pfam" id="PF24883">
    <property type="entry name" value="NPHP3_N"/>
    <property type="match status" value="1"/>
</dbReference>
<dbReference type="PROSITE" id="PS50294">
    <property type="entry name" value="WD_REPEATS_REGION"/>
    <property type="match status" value="10"/>
</dbReference>
<dbReference type="InterPro" id="IPR020472">
    <property type="entry name" value="WD40_PAC1"/>
</dbReference>
<dbReference type="Gene3D" id="3.40.50.300">
    <property type="entry name" value="P-loop containing nucleotide triphosphate hydrolases"/>
    <property type="match status" value="1"/>
</dbReference>
<dbReference type="PROSITE" id="PS00678">
    <property type="entry name" value="WD_REPEATS_1"/>
    <property type="match status" value="2"/>
</dbReference>
<feature type="repeat" description="WD" evidence="3">
    <location>
        <begin position="1045"/>
        <end position="1086"/>
    </location>
</feature>
<dbReference type="PANTHER" id="PTHR44019">
    <property type="entry name" value="WD REPEAT-CONTAINING PROTEIN 55"/>
    <property type="match status" value="1"/>
</dbReference>
<feature type="repeat" description="WD" evidence="3">
    <location>
        <begin position="829"/>
        <end position="870"/>
    </location>
</feature>
<evidence type="ECO:0000256" key="3">
    <source>
        <dbReference type="PROSITE-ProRule" id="PRU00221"/>
    </source>
</evidence>
<feature type="repeat" description="WD" evidence="3">
    <location>
        <begin position="1220"/>
        <end position="1252"/>
    </location>
</feature>